<dbReference type="InterPro" id="IPR015424">
    <property type="entry name" value="PyrdxlP-dep_Trfase"/>
</dbReference>
<dbReference type="Gene3D" id="3.40.640.10">
    <property type="entry name" value="Type I PLP-dependent aspartate aminotransferase-like (Major domain)"/>
    <property type="match status" value="1"/>
</dbReference>
<feature type="domain" description="HTH gntR-type" evidence="6">
    <location>
        <begin position="39"/>
        <end position="107"/>
    </location>
</feature>
<comment type="similarity">
    <text evidence="1">In the C-terminal section; belongs to the class-I pyridoxal-phosphate-dependent aminotransferase family.</text>
</comment>
<evidence type="ECO:0000259" key="6">
    <source>
        <dbReference type="PROSITE" id="PS50949"/>
    </source>
</evidence>
<evidence type="ECO:0000313" key="7">
    <source>
        <dbReference type="EMBL" id="TWI82960.1"/>
    </source>
</evidence>
<dbReference type="InterPro" id="IPR036390">
    <property type="entry name" value="WH_DNA-bd_sf"/>
</dbReference>
<dbReference type="Gene3D" id="1.10.10.10">
    <property type="entry name" value="Winged helix-like DNA-binding domain superfamily/Winged helix DNA-binding domain"/>
    <property type="match status" value="1"/>
</dbReference>
<name>A0A562SQB2_9HYPH</name>
<dbReference type="AlphaFoldDB" id="A0A562SQB2"/>
<evidence type="ECO:0000313" key="8">
    <source>
        <dbReference type="Proteomes" id="UP000320593"/>
    </source>
</evidence>
<dbReference type="CDD" id="cd00609">
    <property type="entry name" value="AAT_like"/>
    <property type="match status" value="1"/>
</dbReference>
<evidence type="ECO:0000256" key="1">
    <source>
        <dbReference type="ARBA" id="ARBA00005384"/>
    </source>
</evidence>
<proteinExistence type="inferred from homology"/>
<dbReference type="PANTHER" id="PTHR46577:SF1">
    <property type="entry name" value="HTH-TYPE TRANSCRIPTIONAL REGULATORY PROTEIN GABR"/>
    <property type="match status" value="1"/>
</dbReference>
<evidence type="ECO:0000256" key="5">
    <source>
        <dbReference type="ARBA" id="ARBA00023163"/>
    </source>
</evidence>
<keyword evidence="2" id="KW-0663">Pyridoxal phosphate</keyword>
<dbReference type="GO" id="GO:0030170">
    <property type="term" value="F:pyridoxal phosphate binding"/>
    <property type="evidence" value="ECO:0007669"/>
    <property type="project" value="InterPro"/>
</dbReference>
<dbReference type="PANTHER" id="PTHR46577">
    <property type="entry name" value="HTH-TYPE TRANSCRIPTIONAL REGULATORY PROTEIN GABR"/>
    <property type="match status" value="1"/>
</dbReference>
<keyword evidence="3" id="KW-0805">Transcription regulation</keyword>
<dbReference type="Pfam" id="PF00392">
    <property type="entry name" value="GntR"/>
    <property type="match status" value="1"/>
</dbReference>
<keyword evidence="5" id="KW-0804">Transcription</keyword>
<accession>A0A562SQB2</accession>
<organism evidence="7 8">
    <name type="scientific">Roseibium hamelinense</name>
    <dbReference type="NCBI Taxonomy" id="150831"/>
    <lineage>
        <taxon>Bacteria</taxon>
        <taxon>Pseudomonadati</taxon>
        <taxon>Pseudomonadota</taxon>
        <taxon>Alphaproteobacteria</taxon>
        <taxon>Hyphomicrobiales</taxon>
        <taxon>Stappiaceae</taxon>
        <taxon>Roseibium</taxon>
    </lineage>
</organism>
<evidence type="ECO:0000256" key="3">
    <source>
        <dbReference type="ARBA" id="ARBA00023015"/>
    </source>
</evidence>
<dbReference type="GO" id="GO:0003677">
    <property type="term" value="F:DNA binding"/>
    <property type="evidence" value="ECO:0007669"/>
    <property type="project" value="UniProtKB-KW"/>
</dbReference>
<dbReference type="Gene3D" id="3.90.1150.10">
    <property type="entry name" value="Aspartate Aminotransferase, domain 1"/>
    <property type="match status" value="1"/>
</dbReference>
<keyword evidence="4 7" id="KW-0238">DNA-binding</keyword>
<dbReference type="InterPro" id="IPR015422">
    <property type="entry name" value="PyrdxlP-dep_Trfase_small"/>
</dbReference>
<dbReference type="InterPro" id="IPR051446">
    <property type="entry name" value="HTH_trans_reg/aminotransferase"/>
</dbReference>
<dbReference type="InterPro" id="IPR015421">
    <property type="entry name" value="PyrdxlP-dep_Trfase_major"/>
</dbReference>
<dbReference type="SUPFAM" id="SSF46785">
    <property type="entry name" value="Winged helix' DNA-binding domain"/>
    <property type="match status" value="1"/>
</dbReference>
<dbReference type="SMART" id="SM00345">
    <property type="entry name" value="HTH_GNTR"/>
    <property type="match status" value="1"/>
</dbReference>
<dbReference type="Proteomes" id="UP000320593">
    <property type="component" value="Unassembled WGS sequence"/>
</dbReference>
<keyword evidence="8" id="KW-1185">Reference proteome</keyword>
<evidence type="ECO:0000256" key="2">
    <source>
        <dbReference type="ARBA" id="ARBA00022898"/>
    </source>
</evidence>
<dbReference type="InterPro" id="IPR000524">
    <property type="entry name" value="Tscrpt_reg_HTH_GntR"/>
</dbReference>
<evidence type="ECO:0000256" key="4">
    <source>
        <dbReference type="ARBA" id="ARBA00023125"/>
    </source>
</evidence>
<dbReference type="InterPro" id="IPR004839">
    <property type="entry name" value="Aminotransferase_I/II_large"/>
</dbReference>
<dbReference type="InterPro" id="IPR036388">
    <property type="entry name" value="WH-like_DNA-bd_sf"/>
</dbReference>
<protein>
    <submittedName>
        <fullName evidence="7">DNA-binding transcriptional MocR family regulator</fullName>
    </submittedName>
</protein>
<dbReference type="SUPFAM" id="SSF53383">
    <property type="entry name" value="PLP-dependent transferases"/>
    <property type="match status" value="1"/>
</dbReference>
<dbReference type="Pfam" id="PF00155">
    <property type="entry name" value="Aminotran_1_2"/>
    <property type="match status" value="1"/>
</dbReference>
<gene>
    <name evidence="7" type="ORF">JM93_03476</name>
</gene>
<reference evidence="7 8" key="1">
    <citation type="submission" date="2019-07" db="EMBL/GenBank/DDBJ databases">
        <title>Genomic Encyclopedia of Archaeal and Bacterial Type Strains, Phase II (KMG-II): from individual species to whole genera.</title>
        <authorList>
            <person name="Goeker M."/>
        </authorList>
    </citation>
    <scope>NUCLEOTIDE SEQUENCE [LARGE SCALE GENOMIC DNA]</scope>
    <source>
        <strain evidence="7 8">ATCC BAA-252</strain>
    </source>
</reference>
<dbReference type="EMBL" id="VLLF01000008">
    <property type="protein sequence ID" value="TWI82960.1"/>
    <property type="molecule type" value="Genomic_DNA"/>
</dbReference>
<dbReference type="PROSITE" id="PS50949">
    <property type="entry name" value="HTH_GNTR"/>
    <property type="match status" value="1"/>
</dbReference>
<sequence>MSAKSIQFRFRQNCLWLFIKNVSIVTMTIWIPNLGSASGPIYLAIADAIETDIGAGVLKHGEKLPPQRELAYQLGVTLGTITRAYREAERRRLLRGETGRGTFVVPESQPISPLVPKEEASGNIDLACSFAYPHLNPDLGHGLTRLARTPGIERLNGFVPSEGLRTHRETGAYLFSQFGLDADPDQVAVTCGAQHGIQVLLQALFKPGDSIAVDAFTYPSILNSAPHLGLRLVPVSAARNAAGEFLSMDPDALEKAASQDGVKGVFLMPNMQNPTTHTMTLDERRALAEVACKYGLTIIEDDPYTPFISESLPSFGALVPEQTGSIASISKLISPGSRIGFVHVPAKNGTAVRNLIGESTWMASPITAELISGWIRDGSLFKVIEKKCWANRVRFEYALEKLSGYSFQSGQNKVFGWLTLPGQTDGDALEASLRHQGVGVLAARHFQVHAARSAPHVRLTFGSVQDDRKFQTAIDLVASMLNREALFQVDHGPVG</sequence>
<comment type="caution">
    <text evidence="7">The sequence shown here is derived from an EMBL/GenBank/DDBJ whole genome shotgun (WGS) entry which is preliminary data.</text>
</comment>
<dbReference type="GO" id="GO:0003700">
    <property type="term" value="F:DNA-binding transcription factor activity"/>
    <property type="evidence" value="ECO:0007669"/>
    <property type="project" value="InterPro"/>
</dbReference>